<dbReference type="Pfam" id="PF13206">
    <property type="entry name" value="VSG_B"/>
    <property type="match status" value="2"/>
</dbReference>
<comment type="function">
    <text evidence="1">VSG forms a coat on the surface of the parasite. The trypanosome evades the immune response of the host by expressing a series of antigenically distinct VSGs from an estimated 1000 VSG genes.</text>
</comment>
<evidence type="ECO:0000256" key="8">
    <source>
        <dbReference type="ARBA" id="ARBA00023288"/>
    </source>
</evidence>
<evidence type="ECO:0000256" key="3">
    <source>
        <dbReference type="ARBA" id="ARBA00022475"/>
    </source>
</evidence>
<evidence type="ECO:0000256" key="7">
    <source>
        <dbReference type="ARBA" id="ARBA00023180"/>
    </source>
</evidence>
<dbReference type="GO" id="GO:0098552">
    <property type="term" value="C:side of membrane"/>
    <property type="evidence" value="ECO:0007669"/>
    <property type="project" value="UniProtKB-KW"/>
</dbReference>
<dbReference type="VEuPathDB" id="TriTrypDB:Tb11.v5.0518"/>
<keyword evidence="4" id="KW-0336">GPI-anchor</keyword>
<feature type="domain" description="Trypanosome variant surface glycoprotein B-type N-terminal" evidence="10">
    <location>
        <begin position="2"/>
        <end position="164"/>
    </location>
</feature>
<keyword evidence="5" id="KW-0732">Signal</keyword>
<dbReference type="AlphaFoldDB" id="M4SV43"/>
<feature type="domain" description="Trypanosome variant surface glycoprotein B-type N-terminal" evidence="10">
    <location>
        <begin position="168"/>
        <end position="301"/>
    </location>
</feature>
<dbReference type="VEuPathDB" id="TriTrypDB:Tb427_000534800"/>
<evidence type="ECO:0000256" key="1">
    <source>
        <dbReference type="ARBA" id="ARBA00002523"/>
    </source>
</evidence>
<reference evidence="11" key="1">
    <citation type="submission" date="2013-02" db="EMBL/GenBank/DDBJ databases">
        <authorList>
            <person name="Cross G.A.M."/>
            <person name="Kim H.-S."/>
            <person name="Wickstead B."/>
        </authorList>
    </citation>
    <scope>NUCLEOTIDE SEQUENCE</scope>
    <source>
        <strain evidence="11">Lister 427</strain>
    </source>
</reference>
<dbReference type="GO" id="GO:0005886">
    <property type="term" value="C:plasma membrane"/>
    <property type="evidence" value="ECO:0007669"/>
    <property type="project" value="UniProtKB-SubCell"/>
</dbReference>
<evidence type="ECO:0000256" key="6">
    <source>
        <dbReference type="ARBA" id="ARBA00023136"/>
    </source>
</evidence>
<accession>M4SV43</accession>
<evidence type="ECO:0000313" key="11">
    <source>
        <dbReference type="EMBL" id="AGH59176.1"/>
    </source>
</evidence>
<dbReference type="EMBL" id="KC611745">
    <property type="protein sequence ID" value="AGH59176.1"/>
    <property type="molecule type" value="Genomic_DNA"/>
</dbReference>
<feature type="compositionally biased region" description="Basic residues" evidence="9">
    <location>
        <begin position="367"/>
        <end position="389"/>
    </location>
</feature>
<feature type="non-terminal residue" evidence="11">
    <location>
        <position position="1"/>
    </location>
</feature>
<evidence type="ECO:0000256" key="5">
    <source>
        <dbReference type="ARBA" id="ARBA00022729"/>
    </source>
</evidence>
<dbReference type="InterPro" id="IPR025932">
    <property type="entry name" value="Trypano_VSG_B_N_dom"/>
</dbReference>
<keyword evidence="8" id="KW-0449">Lipoprotein</keyword>
<organism evidence="11">
    <name type="scientific">Trypanosoma brucei</name>
    <dbReference type="NCBI Taxonomy" id="5691"/>
    <lineage>
        <taxon>Eukaryota</taxon>
        <taxon>Discoba</taxon>
        <taxon>Euglenozoa</taxon>
        <taxon>Kinetoplastea</taxon>
        <taxon>Metakinetoplastina</taxon>
        <taxon>Trypanosomatida</taxon>
        <taxon>Trypanosomatidae</taxon>
        <taxon>Trypanosoma</taxon>
    </lineage>
</organism>
<keyword evidence="3" id="KW-1003">Cell membrane</keyword>
<keyword evidence="6" id="KW-0472">Membrane</keyword>
<reference evidence="11" key="2">
    <citation type="journal article" date="2014" name="Mol. Biochem. Parasitol.">
        <title>Capturing the variant surface glycoprotein repertoire (the VSGnome) of Trypanosoma brucei Lister 427.</title>
        <authorList>
            <person name="Cross G.A."/>
            <person name="Kim H.S."/>
            <person name="Wickstead B."/>
        </authorList>
    </citation>
    <scope>NUCLEOTIDE SEQUENCE</scope>
    <source>
        <strain evidence="11">Lister 427</strain>
    </source>
</reference>
<evidence type="ECO:0000259" key="10">
    <source>
        <dbReference type="Pfam" id="PF13206"/>
    </source>
</evidence>
<keyword evidence="7" id="KW-0325">Glycoprotein</keyword>
<feature type="region of interest" description="Disordered" evidence="9">
    <location>
        <begin position="366"/>
        <end position="391"/>
    </location>
</feature>
<evidence type="ECO:0000256" key="4">
    <source>
        <dbReference type="ARBA" id="ARBA00022622"/>
    </source>
</evidence>
<comment type="subcellular location">
    <subcellularLocation>
        <location evidence="2">Cell membrane</location>
        <topology evidence="2">Lipid-anchor</topology>
        <topology evidence="2">GPI-anchor</topology>
    </subcellularLocation>
</comment>
<proteinExistence type="predicted"/>
<sequence>TIVSVADSAIKLGSEATKENPVTKKVEQINMTLYNAEWRGIFKKKTPPDSWEETIPANLDKISGWAEKWPLWLHAAKDTEAEKTTLLTMKEAAADTLTEEQKEELWQTIQGGAERAVELQKELTALYDKEQSVNTKALTTNLRTAAFGAAKTSDQDMVADETFSTTAASTLTTACVNAQTALTDWTNGKAGADTPWKLLKRHCTHKAATADPAGVLAAAMARIRATTKVGTGATYLGAWRKNECDGAQGNGQYVKFTGYGTASSAVFDSLPWVNKVNDAIKTIRQSEEATRQAKIIKAQLETELSAIRASVNSIRHRRKVKDSRQAADSAIGPERYSKTCEGHHASKDNCTKANCDYNANAEEGKYGKLKQKKKPQQRKQQKRKQKLKLNGKNLEMIKLNAMLR</sequence>
<evidence type="ECO:0000256" key="9">
    <source>
        <dbReference type="SAM" id="MobiDB-lite"/>
    </source>
</evidence>
<protein>
    <submittedName>
        <fullName evidence="11">Variant surface glycoprotein 3132</fullName>
    </submittedName>
</protein>
<name>M4SV43_9TRYP</name>
<evidence type="ECO:0000256" key="2">
    <source>
        <dbReference type="ARBA" id="ARBA00004609"/>
    </source>
</evidence>